<dbReference type="EMBL" id="CAKE01000011">
    <property type="protein sequence ID" value="CCI81947.1"/>
    <property type="molecule type" value="Genomic_DNA"/>
</dbReference>
<sequence>MNRYVEDSFTKNPDHDPATSYLEFTSLRLG</sequence>
<proteinExistence type="predicted"/>
<evidence type="ECO:0000313" key="2">
    <source>
        <dbReference type="Proteomes" id="UP000009320"/>
    </source>
</evidence>
<name>I7L6E9_9LACO</name>
<organism evidence="1 2">
    <name type="scientific">Lactobacillus hominis DSM 23910 = CRBIP 24.179</name>
    <dbReference type="NCBI Taxonomy" id="1423758"/>
    <lineage>
        <taxon>Bacteria</taxon>
        <taxon>Bacillati</taxon>
        <taxon>Bacillota</taxon>
        <taxon>Bacilli</taxon>
        <taxon>Lactobacillales</taxon>
        <taxon>Lactobacillaceae</taxon>
        <taxon>Lactobacillus</taxon>
    </lineage>
</organism>
<evidence type="ECO:0000313" key="1">
    <source>
        <dbReference type="EMBL" id="CCI81947.1"/>
    </source>
</evidence>
<reference evidence="1 2" key="1">
    <citation type="submission" date="2012-06" db="EMBL/GenBank/DDBJ databases">
        <title>Draft Genome Sequence of Lactobacillus hominis Strain CRBIP 24.179T, isolated from human intestine.</title>
        <authorList>
            <person name="Cousin S."/>
            <person name="Ma L."/>
            <person name="Bizet C."/>
            <person name="Loux V."/>
            <person name="Bouchier C."/>
            <person name="Clermont D."/>
            <person name="Creno S."/>
        </authorList>
    </citation>
    <scope>NUCLEOTIDE SEQUENCE [LARGE SCALE GENOMIC DNA]</scope>
    <source>
        <strain evidence="2">CRBIP 24.179T</strain>
    </source>
</reference>
<accession>I7L6E9</accession>
<dbReference type="Proteomes" id="UP000009320">
    <property type="component" value="Unassembled WGS sequence"/>
</dbReference>
<comment type="caution">
    <text evidence="1">The sequence shown here is derived from an EMBL/GenBank/DDBJ whole genome shotgun (WGS) entry which is preliminary data.</text>
</comment>
<gene>
    <name evidence="1" type="ORF">BN55_01170</name>
</gene>
<dbReference type="AlphaFoldDB" id="I7L6E9"/>
<protein>
    <submittedName>
        <fullName evidence="1">Uncharacterized protein</fullName>
    </submittedName>
</protein>
<keyword evidence="2" id="KW-1185">Reference proteome</keyword>